<reference evidence="1 2" key="1">
    <citation type="journal article" date="2018" name="Appl. Microbiol. Biotechnol.">
        <title>Co-cultivation of the strictly anaerobic methanogen Methanosarcina barkeri with aerobic methanotrophs in an oxygen-limited membrane bioreactor.</title>
        <authorList>
            <person name="In 't Zandt M.H."/>
            <person name="van den Bosch T.J.M."/>
            <person name="Rijkers R."/>
            <person name="van Kessel M.A.H.J."/>
            <person name="Jetten M.S.M."/>
            <person name="Welte C.U."/>
        </authorList>
    </citation>
    <scope>NUCLEOTIDE SEQUENCE [LARGE SCALE GENOMIC DNA]</scope>
    <source>
        <strain evidence="1 2">DSM 17706</strain>
    </source>
</reference>
<comment type="caution">
    <text evidence="1">The sequence shown here is derived from an EMBL/GenBank/DDBJ whole genome shotgun (WGS) entry which is preliminary data.</text>
</comment>
<name>A0A2U1SWE7_METSR</name>
<organism evidence="1 2">
    <name type="scientific">Methylosinus sporium</name>
    <dbReference type="NCBI Taxonomy" id="428"/>
    <lineage>
        <taxon>Bacteria</taxon>
        <taxon>Pseudomonadati</taxon>
        <taxon>Pseudomonadota</taxon>
        <taxon>Alphaproteobacteria</taxon>
        <taxon>Hyphomicrobiales</taxon>
        <taxon>Methylocystaceae</taxon>
        <taxon>Methylosinus</taxon>
    </lineage>
</organism>
<dbReference type="Proteomes" id="UP000245137">
    <property type="component" value="Unassembled WGS sequence"/>
</dbReference>
<dbReference type="Gene3D" id="3.90.280.10">
    <property type="entry name" value="PEBP-like"/>
    <property type="match status" value="1"/>
</dbReference>
<dbReference type="InterPro" id="IPR036610">
    <property type="entry name" value="PEBP-like_sf"/>
</dbReference>
<gene>
    <name evidence="1" type="ORF">C5689_01300</name>
</gene>
<dbReference type="AlphaFoldDB" id="A0A2U1SWE7"/>
<protein>
    <submittedName>
        <fullName evidence="1">YbhB/YbcL family Raf kinase inhibitor-like protein</fullName>
    </submittedName>
</protein>
<dbReference type="NCBIfam" id="TIGR00481">
    <property type="entry name" value="YbhB/YbcL family Raf kinase inhibitor-like protein"/>
    <property type="match status" value="1"/>
</dbReference>
<dbReference type="InterPro" id="IPR008914">
    <property type="entry name" value="PEBP"/>
</dbReference>
<evidence type="ECO:0000313" key="1">
    <source>
        <dbReference type="EMBL" id="PWB95947.1"/>
    </source>
</evidence>
<proteinExistence type="predicted"/>
<evidence type="ECO:0000313" key="2">
    <source>
        <dbReference type="Proteomes" id="UP000245137"/>
    </source>
</evidence>
<sequence>MLLAPAEAGGGGFSLSSPDIAEGATIDRKFVFDDFGGTGDNVSPQLNWSEPPAGTKSFALFCHDPDAPTGGAGFWHWLVVDIPASARALAQGAGAAGDAGLPAGAKPIRNDYGFSHWGGPCPPVGDPPHRYVFTIYALSIEKVEAPEGATASLVGFIVNQNVLAKASLTGLYGR</sequence>
<dbReference type="EMBL" id="PUIV01000001">
    <property type="protein sequence ID" value="PWB95947.1"/>
    <property type="molecule type" value="Genomic_DNA"/>
</dbReference>
<dbReference type="SUPFAM" id="SSF49777">
    <property type="entry name" value="PEBP-like"/>
    <property type="match status" value="1"/>
</dbReference>
<dbReference type="InterPro" id="IPR005247">
    <property type="entry name" value="YbhB_YbcL/LppC-like"/>
</dbReference>
<keyword evidence="2" id="KW-1185">Reference proteome</keyword>
<dbReference type="PANTHER" id="PTHR30289:SF1">
    <property type="entry name" value="PEBP (PHOSPHATIDYLETHANOLAMINE-BINDING PROTEIN) FAMILY PROTEIN"/>
    <property type="match status" value="1"/>
</dbReference>
<dbReference type="PANTHER" id="PTHR30289">
    <property type="entry name" value="UNCHARACTERIZED PROTEIN YBCL-RELATED"/>
    <property type="match status" value="1"/>
</dbReference>
<dbReference type="OrthoDB" id="9797506at2"/>
<accession>A0A2U1SWE7</accession>
<dbReference type="Pfam" id="PF01161">
    <property type="entry name" value="PBP"/>
    <property type="match status" value="1"/>
</dbReference>
<dbReference type="CDD" id="cd00865">
    <property type="entry name" value="PEBP_bact_arch"/>
    <property type="match status" value="1"/>
</dbReference>